<keyword evidence="2" id="KW-0378">Hydrolase</keyword>
<keyword evidence="3" id="KW-1185">Reference proteome</keyword>
<feature type="region of interest" description="Disordered" evidence="1">
    <location>
        <begin position="34"/>
        <end position="53"/>
    </location>
</feature>
<dbReference type="Proteomes" id="UP000439903">
    <property type="component" value="Unassembled WGS sequence"/>
</dbReference>
<dbReference type="AlphaFoldDB" id="A0A8H4AE77"/>
<dbReference type="OrthoDB" id="2434387at2759"/>
<proteinExistence type="predicted"/>
<protein>
    <submittedName>
        <fullName evidence="2">P-loop containing nucleoside triphosphate hydrolase protein</fullName>
    </submittedName>
</protein>
<evidence type="ECO:0000313" key="2">
    <source>
        <dbReference type="EMBL" id="KAF0484533.1"/>
    </source>
</evidence>
<accession>A0A8H4AE77</accession>
<reference evidence="2 3" key="1">
    <citation type="journal article" date="2019" name="Environ. Microbiol.">
        <title>At the nexus of three kingdoms: the genome of the mycorrhizal fungus Gigaspora margarita provides insights into plant, endobacterial and fungal interactions.</title>
        <authorList>
            <person name="Venice F."/>
            <person name="Ghignone S."/>
            <person name="Salvioli di Fossalunga A."/>
            <person name="Amselem J."/>
            <person name="Novero M."/>
            <person name="Xianan X."/>
            <person name="Sedzielewska Toro K."/>
            <person name="Morin E."/>
            <person name="Lipzen A."/>
            <person name="Grigoriev I.V."/>
            <person name="Henrissat B."/>
            <person name="Martin F.M."/>
            <person name="Bonfante P."/>
        </authorList>
    </citation>
    <scope>NUCLEOTIDE SEQUENCE [LARGE SCALE GENOMIC DNA]</scope>
    <source>
        <strain evidence="2 3">BEG34</strain>
    </source>
</reference>
<name>A0A8H4AE77_GIGMA</name>
<sequence length="179" mass="19888">MDAFTEYVLADIQKVQSLWNKTSNGEKAPLSLSSLSSLSSSSSPSSSILGKRQRDSDIINPSLIKKQCIIPVMSYFCSDIDIPLQANGSVNILKVNVKVPRESTYDAEMYRILHNWLAKVHGFEITGQWHLEGISDDGNYHYSYCDLTIKKPESPNPEAVIEVLATGSIPKLAKHLSKF</sequence>
<comment type="caution">
    <text evidence="2">The sequence shown here is derived from an EMBL/GenBank/DDBJ whole genome shotgun (WGS) entry which is preliminary data.</text>
</comment>
<feature type="compositionally biased region" description="Low complexity" evidence="1">
    <location>
        <begin position="34"/>
        <end position="47"/>
    </location>
</feature>
<evidence type="ECO:0000313" key="3">
    <source>
        <dbReference type="Proteomes" id="UP000439903"/>
    </source>
</evidence>
<dbReference type="EMBL" id="WTPW01000730">
    <property type="protein sequence ID" value="KAF0484533.1"/>
    <property type="molecule type" value="Genomic_DNA"/>
</dbReference>
<evidence type="ECO:0000256" key="1">
    <source>
        <dbReference type="SAM" id="MobiDB-lite"/>
    </source>
</evidence>
<gene>
    <name evidence="2" type="ORF">F8M41_022951</name>
</gene>
<dbReference type="GO" id="GO:0016787">
    <property type="term" value="F:hydrolase activity"/>
    <property type="evidence" value="ECO:0007669"/>
    <property type="project" value="UniProtKB-KW"/>
</dbReference>
<organism evidence="2 3">
    <name type="scientific">Gigaspora margarita</name>
    <dbReference type="NCBI Taxonomy" id="4874"/>
    <lineage>
        <taxon>Eukaryota</taxon>
        <taxon>Fungi</taxon>
        <taxon>Fungi incertae sedis</taxon>
        <taxon>Mucoromycota</taxon>
        <taxon>Glomeromycotina</taxon>
        <taxon>Glomeromycetes</taxon>
        <taxon>Diversisporales</taxon>
        <taxon>Gigasporaceae</taxon>
        <taxon>Gigaspora</taxon>
    </lineage>
</organism>